<gene>
    <name evidence="2" type="ORF">IWX46DRAFT_101847</name>
</gene>
<evidence type="ECO:0000313" key="3">
    <source>
        <dbReference type="Proteomes" id="UP001365128"/>
    </source>
</evidence>
<name>A0ABR1MBU0_9PEZI</name>
<feature type="compositionally biased region" description="Basic and acidic residues" evidence="1">
    <location>
        <begin position="28"/>
        <end position="40"/>
    </location>
</feature>
<accession>A0ABR1MBU0</accession>
<dbReference type="Proteomes" id="UP001365128">
    <property type="component" value="Unassembled WGS sequence"/>
</dbReference>
<proteinExistence type="predicted"/>
<keyword evidence="3" id="KW-1185">Reference proteome</keyword>
<evidence type="ECO:0000313" key="2">
    <source>
        <dbReference type="EMBL" id="KAK7545508.1"/>
    </source>
</evidence>
<feature type="region of interest" description="Disordered" evidence="1">
    <location>
        <begin position="1"/>
        <end position="134"/>
    </location>
</feature>
<dbReference type="SUPFAM" id="SSF101447">
    <property type="entry name" value="Formin homology 2 domain (FH2 domain)"/>
    <property type="match status" value="1"/>
</dbReference>
<sequence>MPPKRNAEAAGLEGPRRSTRLRLQQSDALHRKNGDDRDDKQDVDELASNDPAHTVGPPERNTGDSASSIPTPPKTRKRPRQRATSGLPPPPPPPPLELPLPPRPPPPPPPRQSPSPPPSESSGDSPLNLDLEQDWKEPDYVKTYRYFSDQLNKLTGWCEITKDDKGNERSGRKKSDWEYHNGDIWDKLCEPYFGFDAPPNSFKDRFMQALGEMEPAAARIISYVTMGGPNGRDDWYRIFWEPETRKAVVYAVVGFILQEHVFSSLCFGASDAEIQKLHVKVDLKYHENYDGFYRTKKRARRVRELLSDQHGNPQPVSSGFIAKSKELTWQIYAILEGILILHPKSAKRPVKKDKDRQLRLESQQKILRVLFELVTRAGRLSLQMRLDADTVYFMTPAHKDEHYDASSMWVLNDDYMRSNNRFHNARWEGMPETKPKQWKAAIFDLALVRICCFPGFLAFKKGGWDKKFKNMGVRVCQLQGKVVALRWGSEKPFDPDEGTWEEWYMVWGRENKLLSAQNQNGGGGGSGASGAGGS</sequence>
<feature type="compositionally biased region" description="Pro residues" evidence="1">
    <location>
        <begin position="87"/>
        <end position="119"/>
    </location>
</feature>
<organism evidence="2 3">
    <name type="scientific">Phyllosticta citricarpa</name>
    <dbReference type="NCBI Taxonomy" id="55181"/>
    <lineage>
        <taxon>Eukaryota</taxon>
        <taxon>Fungi</taxon>
        <taxon>Dikarya</taxon>
        <taxon>Ascomycota</taxon>
        <taxon>Pezizomycotina</taxon>
        <taxon>Dothideomycetes</taxon>
        <taxon>Dothideomycetes incertae sedis</taxon>
        <taxon>Botryosphaeriales</taxon>
        <taxon>Phyllostictaceae</taxon>
        <taxon>Phyllosticta</taxon>
    </lineage>
</organism>
<dbReference type="EMBL" id="JBBPDW010000017">
    <property type="protein sequence ID" value="KAK7545508.1"/>
    <property type="molecule type" value="Genomic_DNA"/>
</dbReference>
<reference evidence="2 3" key="1">
    <citation type="submission" date="2024-04" db="EMBL/GenBank/DDBJ databases">
        <title>Phyllosticta paracitricarpa is synonymous to the EU quarantine fungus P. citricarpa based on phylogenomic analyses.</title>
        <authorList>
            <consortium name="Lawrence Berkeley National Laboratory"/>
            <person name="Van Ingen-Buijs V.A."/>
            <person name="Van Westerhoven A.C."/>
            <person name="Haridas S."/>
            <person name="Skiadas P."/>
            <person name="Martin F."/>
            <person name="Groenewald J.Z."/>
            <person name="Crous P.W."/>
            <person name="Seidl M.F."/>
        </authorList>
    </citation>
    <scope>NUCLEOTIDE SEQUENCE [LARGE SCALE GENOMIC DNA]</scope>
    <source>
        <strain evidence="2 3">CBS 122670</strain>
    </source>
</reference>
<evidence type="ECO:0000256" key="1">
    <source>
        <dbReference type="SAM" id="MobiDB-lite"/>
    </source>
</evidence>
<comment type="caution">
    <text evidence="2">The sequence shown here is derived from an EMBL/GenBank/DDBJ whole genome shotgun (WGS) entry which is preliminary data.</text>
</comment>
<protein>
    <submittedName>
        <fullName evidence="2">Uncharacterized protein</fullName>
    </submittedName>
</protein>